<sequence>MTVIHTKIQAEIINQQRKLLCVYSGLSTEAEFSLKLNSIIEKLLLNDEHFKESNPSTLREELLTGSLYSENQEPIFLQNEITYQKVLADLSFRLKNNPESFLKALTDYKNTFGPEKMGSILSRKFLDIDPKKQTCLLNIAIETAFKNEENYSDEPINQLLKLGVEIDVDFGYHGQRHPLREVPPLIKAIQKSNESDSKNKQAFYTRIAEKLITNGASINKLNDNPSPLWTAYNPKKIPETLSKNTELSYDHQSDLSGALRQFKIESETHVRNKEFFDLLIKKGAKLDEMDIMQTSVQAPYKIFRDFPNYKAFQLLYLIDEDLRRNDLYTTTQRQQIKDEFFNPLFEATYATRIETAERLKGYQFEFGEPQPDKPNSIFIFIKNEQLNYGVWVNNQLKIERLEPNEYLDEVNIRALIESCDKETKPAQETHDALIEFMENKGYIIRENESTMNQKQLDQLVQKGELYSNVTTRYSGNVNDVLDRIRQNESGYIMSFMFTQEEKPFNMIENQCMAGEYAIPTQYIGGKRLQMLEGVGFKYTHVNPHITSKTDIFSIPKQINFYDPSRDSTYQTATTSDSRHLSSIYAVDLELKVSDSNAQKLYEKAQEANQRRLGAIEERATREPFDLSQIPFFADDLPKTASDDELLKVAKQDKQYKKALHHSKTYSVLTDDYLHADIRLIKGVNVNPMNFALEPEALYFYMQSGVLCAIQLEDRVVTPVSLENLTDEMSNKISQMLIDDASDSQLSLEDKAAIARQVEFISANHIKQTSVYHGECVADIYQFDMILDIINTREAASMTADESHRREHQRETIKAVGSSMDEYLLNLRALQKQRQTFLFTGRHVPIARTDAVAGETKMLQIDEINSIRMLLNELIRTSEHRKSKAHKHLLGLNSLISPYLKSHHLTHSLQKLAAPGSLDERIAHMTKKEKEYLLIWSLDMGFRDLSKELIKRNVQLSGTLSCEKEVLKSVISKGLVDEAQFLMDHGIKLTDYELSSLSTVFDTKFNYLIHFNSSIQYLVDKPEPENIVPGKLYFYVQNNTELHYVKRDKFGALNRHSVSAGNEISQNQLNAIVKSIATSNPLTNDEKRVLSKAVPEMENFGQSPKKIEVHFSSAFHPDQLNFQETIKKYTDFKDNYQNAIKDEDLLQNESLRL</sequence>
<dbReference type="RefSeq" id="WP_250424765.1">
    <property type="nucleotide sequence ID" value="NZ_JAJKBJ010000023.1"/>
</dbReference>
<dbReference type="AlphaFoldDB" id="A0A9X2D2Y7"/>
<evidence type="ECO:0000256" key="1">
    <source>
        <dbReference type="SAM" id="Coils"/>
    </source>
</evidence>
<keyword evidence="1" id="KW-0175">Coiled coil</keyword>
<protein>
    <submittedName>
        <fullName evidence="2">Uncharacterized protein</fullName>
    </submittedName>
</protein>
<accession>A0A9X2D2Y7</accession>
<organism evidence="2 3">
    <name type="scientific">Legionella maioricensis</name>
    <dbReference type="NCBI Taxonomy" id="2896528"/>
    <lineage>
        <taxon>Bacteria</taxon>
        <taxon>Pseudomonadati</taxon>
        <taxon>Pseudomonadota</taxon>
        <taxon>Gammaproteobacteria</taxon>
        <taxon>Legionellales</taxon>
        <taxon>Legionellaceae</taxon>
        <taxon>Legionella</taxon>
    </lineage>
</organism>
<name>A0A9X2D2Y7_9GAMM</name>
<dbReference type="EMBL" id="JAJKBJ010000023">
    <property type="protein sequence ID" value="MCL9685364.1"/>
    <property type="molecule type" value="Genomic_DNA"/>
</dbReference>
<comment type="caution">
    <text evidence="2">The sequence shown here is derived from an EMBL/GenBank/DDBJ whole genome shotgun (WGS) entry which is preliminary data.</text>
</comment>
<feature type="coiled-coil region" evidence="1">
    <location>
        <begin position="590"/>
        <end position="617"/>
    </location>
</feature>
<evidence type="ECO:0000313" key="3">
    <source>
        <dbReference type="Proteomes" id="UP001139721"/>
    </source>
</evidence>
<gene>
    <name evidence="2" type="ORF">LOX96_14770</name>
</gene>
<evidence type="ECO:0000313" key="2">
    <source>
        <dbReference type="EMBL" id="MCL9685364.1"/>
    </source>
</evidence>
<proteinExistence type="predicted"/>
<reference evidence="2" key="1">
    <citation type="submission" date="2021-11" db="EMBL/GenBank/DDBJ databases">
        <title>Legionella maioricencis sp. nov., a new species isolated from hot water samples in Mallorca.</title>
        <authorList>
            <person name="Crespi S."/>
            <person name="Drasar V."/>
            <person name="Salva-Serra F."/>
            <person name="Jaen-Luchoro D."/>
            <person name="Pineiro-Iglesias B."/>
            <person name="Aliaga F."/>
            <person name="Fernandez-Juarez V."/>
            <person name="Coll G."/>
            <person name="Moore E.R.B."/>
            <person name="Bennasar-Figueras A."/>
        </authorList>
    </citation>
    <scope>NUCLEOTIDE SEQUENCE</scope>
    <source>
        <strain evidence="2">HCPI-6</strain>
    </source>
</reference>
<dbReference type="Proteomes" id="UP001139721">
    <property type="component" value="Unassembled WGS sequence"/>
</dbReference>
<keyword evidence="3" id="KW-1185">Reference proteome</keyword>